<evidence type="ECO:0000256" key="13">
    <source>
        <dbReference type="ARBA" id="ARBA00023306"/>
    </source>
</evidence>
<evidence type="ECO:0000256" key="12">
    <source>
        <dbReference type="ARBA" id="ARBA00023242"/>
    </source>
</evidence>
<comment type="similarity">
    <text evidence="2">Belongs to the RRM CWC2 family.</text>
</comment>
<dbReference type="InterPro" id="IPR035979">
    <property type="entry name" value="RBD_domain_sf"/>
</dbReference>
<evidence type="ECO:0000313" key="20">
    <source>
        <dbReference type="EMBL" id="EDK37755.2"/>
    </source>
</evidence>
<keyword evidence="9 16" id="KW-0862">Zinc</keyword>
<sequence>MKNSSWLQPFRSFAAFSAFSHLTLQSTMLKRPARLQVDPETITDDDKPPQTGTVFNIWYLKWSGGDNTRNLIKSKFRVNIKNDTGYTKAGTNSPICLFFARGCCYQGRKCNYAHRIPTDLDYYPPTQDCFGRDKTADYKDDMTGVGSFNKINRTLYVAGIHTTKNVESVLTRHFEEFGAIEKINVLHGKACAFITYKLESAAQFAKEAMLNQSLDHEEILDVRWARPDPNPDAQKKEKRRLEELAVNTVQNLLKETTHKRQKPSEPEIIEPEEPEEPTNEPEPQQRLLESKPSSFFGSSIIVPTKKSTNLLSGYSSDDDD</sequence>
<evidence type="ECO:0000256" key="6">
    <source>
        <dbReference type="ARBA" id="ARBA00022723"/>
    </source>
</evidence>
<dbReference type="CDD" id="cd12360">
    <property type="entry name" value="RRM_cwf2"/>
    <property type="match status" value="1"/>
</dbReference>
<reference evidence="20 21" key="1">
    <citation type="journal article" date="2009" name="Nature">
        <title>Evolution of pathogenicity and sexual reproduction in eight Candida genomes.</title>
        <authorList>
            <person name="Butler G."/>
            <person name="Rasmussen M.D."/>
            <person name="Lin M.F."/>
            <person name="Santos M.A."/>
            <person name="Sakthikumar S."/>
            <person name="Munro C.A."/>
            <person name="Rheinbay E."/>
            <person name="Grabherr M."/>
            <person name="Forche A."/>
            <person name="Reedy J.L."/>
            <person name="Agrafioti I."/>
            <person name="Arnaud M.B."/>
            <person name="Bates S."/>
            <person name="Brown A.J."/>
            <person name="Brunke S."/>
            <person name="Costanzo M.C."/>
            <person name="Fitzpatrick D.A."/>
            <person name="de Groot P.W."/>
            <person name="Harris D."/>
            <person name="Hoyer L.L."/>
            <person name="Hube B."/>
            <person name="Klis F.M."/>
            <person name="Kodira C."/>
            <person name="Lennard N."/>
            <person name="Logue M.E."/>
            <person name="Martin R."/>
            <person name="Neiman A.M."/>
            <person name="Nikolaou E."/>
            <person name="Quail M.A."/>
            <person name="Quinn J."/>
            <person name="Santos M.C."/>
            <person name="Schmitzberger F.F."/>
            <person name="Sherlock G."/>
            <person name="Shah P."/>
            <person name="Silverstein K.A."/>
            <person name="Skrzypek M.S."/>
            <person name="Soll D."/>
            <person name="Staggs R."/>
            <person name="Stansfield I."/>
            <person name="Stumpf M.P."/>
            <person name="Sudbery P.E."/>
            <person name="Srikantha T."/>
            <person name="Zeng Q."/>
            <person name="Berman J."/>
            <person name="Berriman M."/>
            <person name="Heitman J."/>
            <person name="Gow N.A."/>
            <person name="Lorenz M.C."/>
            <person name="Birren B.W."/>
            <person name="Kellis M."/>
            <person name="Cuomo C.A."/>
        </authorList>
    </citation>
    <scope>NUCLEOTIDE SEQUENCE [LARGE SCALE GENOMIC DNA]</scope>
    <source>
        <strain evidence="21">ATCC 6260 / CBS 566 / DSM 6381 / JCM 1539 / NBRC 10279 / NRRL Y-324</strain>
    </source>
</reference>
<dbReference type="GO" id="GO:0036002">
    <property type="term" value="F:pre-mRNA binding"/>
    <property type="evidence" value="ECO:0007669"/>
    <property type="project" value="EnsemblFungi"/>
</dbReference>
<gene>
    <name evidence="20" type="ORF">PGUG_01853</name>
</gene>
<dbReference type="GO" id="GO:0008270">
    <property type="term" value="F:zinc ion binding"/>
    <property type="evidence" value="ECO:0007669"/>
    <property type="project" value="UniProtKB-KW"/>
</dbReference>
<evidence type="ECO:0000259" key="19">
    <source>
        <dbReference type="PROSITE" id="PS50103"/>
    </source>
</evidence>
<dbReference type="Gene3D" id="3.30.70.330">
    <property type="match status" value="1"/>
</dbReference>
<dbReference type="STRING" id="294746.A5DF02"/>
<accession>A5DF02</accession>
<evidence type="ECO:0000256" key="15">
    <source>
        <dbReference type="PROSITE-ProRule" id="PRU00176"/>
    </source>
</evidence>
<keyword evidence="21" id="KW-1185">Reference proteome</keyword>
<feature type="domain" description="RRM" evidence="18">
    <location>
        <begin position="153"/>
        <end position="227"/>
    </location>
</feature>
<evidence type="ECO:0000256" key="10">
    <source>
        <dbReference type="ARBA" id="ARBA00022884"/>
    </source>
</evidence>
<comment type="subcellular location">
    <subcellularLocation>
        <location evidence="1">Nucleus</location>
    </subcellularLocation>
</comment>
<dbReference type="Gene3D" id="4.10.1000.10">
    <property type="entry name" value="Zinc finger, CCCH-type"/>
    <property type="match status" value="1"/>
</dbReference>
<dbReference type="GeneID" id="5127595"/>
<keyword evidence="8 16" id="KW-0863">Zinc-finger</keyword>
<evidence type="ECO:0000256" key="7">
    <source>
        <dbReference type="ARBA" id="ARBA00022728"/>
    </source>
</evidence>
<keyword evidence="7" id="KW-0747">Spliceosome</keyword>
<keyword evidence="12" id="KW-0539">Nucleus</keyword>
<protein>
    <recommendedName>
        <fullName evidence="4">Pre-mRNA-splicing factor CWC2</fullName>
    </recommendedName>
</protein>
<evidence type="ECO:0000256" key="17">
    <source>
        <dbReference type="SAM" id="MobiDB-lite"/>
    </source>
</evidence>
<dbReference type="OrthoDB" id="10251848at2759"/>
<dbReference type="FunCoup" id="A5DF02">
    <property type="interactions" value="198"/>
</dbReference>
<keyword evidence="13" id="KW-0131">Cell cycle</keyword>
<keyword evidence="5" id="KW-0507">mRNA processing</keyword>
<dbReference type="GO" id="GO:0045787">
    <property type="term" value="P:positive regulation of cell cycle"/>
    <property type="evidence" value="ECO:0007669"/>
    <property type="project" value="EnsemblFungi"/>
</dbReference>
<dbReference type="HOGENOM" id="CLU_043308_0_0_1"/>
<evidence type="ECO:0000256" key="5">
    <source>
        <dbReference type="ARBA" id="ARBA00022664"/>
    </source>
</evidence>
<dbReference type="VEuPathDB" id="FungiDB:PGUG_01853"/>
<dbReference type="eggNOG" id="KOG0118">
    <property type="taxonomic scope" value="Eukaryota"/>
</dbReference>
<dbReference type="SMART" id="SM00360">
    <property type="entry name" value="RRM"/>
    <property type="match status" value="1"/>
</dbReference>
<dbReference type="PROSITE" id="PS50103">
    <property type="entry name" value="ZF_C3H1"/>
    <property type="match status" value="1"/>
</dbReference>
<dbReference type="InterPro" id="IPR012677">
    <property type="entry name" value="Nucleotide-bd_a/b_plait_sf"/>
</dbReference>
<dbReference type="SUPFAM" id="SSF90229">
    <property type="entry name" value="CCCH zinc finger"/>
    <property type="match status" value="1"/>
</dbReference>
<dbReference type="InterPro" id="IPR000504">
    <property type="entry name" value="RRM_dom"/>
</dbReference>
<proteinExistence type="inferred from homology"/>
<dbReference type="GO" id="GO:0017070">
    <property type="term" value="F:U6 snRNA binding"/>
    <property type="evidence" value="ECO:0007669"/>
    <property type="project" value="EnsemblFungi"/>
</dbReference>
<evidence type="ECO:0000256" key="1">
    <source>
        <dbReference type="ARBA" id="ARBA00004123"/>
    </source>
</evidence>
<name>A5DF02_PICGU</name>
<dbReference type="InterPro" id="IPR032297">
    <property type="entry name" value="Torus"/>
</dbReference>
<feature type="domain" description="C3H1-type" evidence="19">
    <location>
        <begin position="90"/>
        <end position="117"/>
    </location>
</feature>
<evidence type="ECO:0000256" key="9">
    <source>
        <dbReference type="ARBA" id="ARBA00022833"/>
    </source>
</evidence>
<evidence type="ECO:0000256" key="14">
    <source>
        <dbReference type="ARBA" id="ARBA00025224"/>
    </source>
</evidence>
<dbReference type="Proteomes" id="UP000001997">
    <property type="component" value="Unassembled WGS sequence"/>
</dbReference>
<keyword evidence="6 16" id="KW-0479">Metal-binding</keyword>
<evidence type="ECO:0000259" key="18">
    <source>
        <dbReference type="PROSITE" id="PS50102"/>
    </source>
</evidence>
<dbReference type="Pfam" id="PF00076">
    <property type="entry name" value="RRM_1"/>
    <property type="match status" value="1"/>
</dbReference>
<dbReference type="GO" id="GO:0071006">
    <property type="term" value="C:U2-type catalytic step 1 spliceosome"/>
    <property type="evidence" value="ECO:0007669"/>
    <property type="project" value="EnsemblFungi"/>
</dbReference>
<dbReference type="PANTHER" id="PTHR14089:SF2">
    <property type="entry name" value="PRE-MRNA-SPLICING FACTOR CWC2"/>
    <property type="match status" value="1"/>
</dbReference>
<dbReference type="GO" id="GO:0000974">
    <property type="term" value="C:Prp19 complex"/>
    <property type="evidence" value="ECO:0007669"/>
    <property type="project" value="EnsemblFungi"/>
</dbReference>
<dbReference type="OMA" id="WYNKWSQ"/>
<dbReference type="Pfam" id="PF16131">
    <property type="entry name" value="Torus"/>
    <property type="match status" value="1"/>
</dbReference>
<evidence type="ECO:0000313" key="21">
    <source>
        <dbReference type="Proteomes" id="UP000001997"/>
    </source>
</evidence>
<dbReference type="SUPFAM" id="SSF54928">
    <property type="entry name" value="RNA-binding domain, RBD"/>
    <property type="match status" value="1"/>
</dbReference>
<feature type="region of interest" description="Disordered" evidence="17">
    <location>
        <begin position="251"/>
        <end position="300"/>
    </location>
</feature>
<evidence type="ECO:0000256" key="2">
    <source>
        <dbReference type="ARBA" id="ARBA00008024"/>
    </source>
</evidence>
<feature type="zinc finger region" description="C3H1-type" evidence="16">
    <location>
        <begin position="90"/>
        <end position="117"/>
    </location>
</feature>
<dbReference type="PROSITE" id="PS50102">
    <property type="entry name" value="RRM"/>
    <property type="match status" value="1"/>
</dbReference>
<evidence type="ECO:0000256" key="3">
    <source>
        <dbReference type="ARBA" id="ARBA00011524"/>
    </source>
</evidence>
<dbReference type="InterPro" id="IPR034181">
    <property type="entry name" value="Cwc2_RRM"/>
</dbReference>
<dbReference type="EMBL" id="CH408156">
    <property type="protein sequence ID" value="EDK37755.2"/>
    <property type="molecule type" value="Genomic_DNA"/>
</dbReference>
<dbReference type="GO" id="GO:0045292">
    <property type="term" value="P:mRNA cis splicing, via spliceosome"/>
    <property type="evidence" value="ECO:0007669"/>
    <property type="project" value="EnsemblFungi"/>
</dbReference>
<dbReference type="InterPro" id="IPR036855">
    <property type="entry name" value="Znf_CCCH_sf"/>
</dbReference>
<dbReference type="InterPro" id="IPR000571">
    <property type="entry name" value="Znf_CCCH"/>
</dbReference>
<dbReference type="FunFam" id="3.30.70.330:FF:000502">
    <property type="entry name" value="Pre-mRNA-splicing factor cwc2, putative"/>
    <property type="match status" value="1"/>
</dbReference>
<comment type="subunit">
    <text evidence="3">Associated with the spliceosome.</text>
</comment>
<dbReference type="InterPro" id="IPR039171">
    <property type="entry name" value="Cwc2/Slt11"/>
</dbReference>
<dbReference type="AlphaFoldDB" id="A5DF02"/>
<organism evidence="20 21">
    <name type="scientific">Meyerozyma guilliermondii (strain ATCC 6260 / CBS 566 / DSM 6381 / JCM 1539 / NBRC 10279 / NRRL Y-324)</name>
    <name type="common">Yeast</name>
    <name type="synonym">Candida guilliermondii</name>
    <dbReference type="NCBI Taxonomy" id="294746"/>
    <lineage>
        <taxon>Eukaryota</taxon>
        <taxon>Fungi</taxon>
        <taxon>Dikarya</taxon>
        <taxon>Ascomycota</taxon>
        <taxon>Saccharomycotina</taxon>
        <taxon>Pichiomycetes</taxon>
        <taxon>Debaryomycetaceae</taxon>
        <taxon>Meyerozyma</taxon>
    </lineage>
</organism>
<evidence type="ECO:0000256" key="16">
    <source>
        <dbReference type="PROSITE-ProRule" id="PRU00723"/>
    </source>
</evidence>
<dbReference type="RefSeq" id="XP_001486182.2">
    <property type="nucleotide sequence ID" value="XM_001486132.1"/>
</dbReference>
<dbReference type="GO" id="GO:0033120">
    <property type="term" value="P:positive regulation of RNA splicing"/>
    <property type="evidence" value="ECO:0007669"/>
    <property type="project" value="EnsemblFungi"/>
</dbReference>
<dbReference type="InParanoid" id="A5DF02"/>
<comment type="function">
    <text evidence="14">Involved in the first step of pre-mRNA splicing. Required for cell growth and cell cycle control. Plays a role in the levels of the U1, U4, U5 and U6 snRNAs and the maintenance of the U4/U6 snRNA complex. May provide the link between the 'nineteen complex' NTC spliceosome protein complex and the spliceosome through the U6 snRNA. Associates predominantly with U6 snRNAs in assembled active spliceosomes. Binds directly to the internal stem-loop (ISL) domain of the U6 snRNA and to the pre-mRNA intron near the 5' splice site during the activation and catalytic phases of the spliceosome cycle.</text>
</comment>
<dbReference type="GO" id="GO:0071007">
    <property type="term" value="C:U2-type catalytic step 2 spliceosome"/>
    <property type="evidence" value="ECO:0007669"/>
    <property type="project" value="EnsemblFungi"/>
</dbReference>
<feature type="compositionally biased region" description="Acidic residues" evidence="17">
    <location>
        <begin position="267"/>
        <end position="279"/>
    </location>
</feature>
<dbReference type="KEGG" id="pgu:PGUG_01853"/>
<feature type="compositionally biased region" description="Basic and acidic residues" evidence="17">
    <location>
        <begin position="255"/>
        <end position="265"/>
    </location>
</feature>
<evidence type="ECO:0000256" key="4">
    <source>
        <dbReference type="ARBA" id="ARBA00017295"/>
    </source>
</evidence>
<dbReference type="PANTHER" id="PTHR14089">
    <property type="entry name" value="PRE-MRNA-SPLICING FACTOR RBM22"/>
    <property type="match status" value="1"/>
</dbReference>
<evidence type="ECO:0000256" key="11">
    <source>
        <dbReference type="ARBA" id="ARBA00023187"/>
    </source>
</evidence>
<evidence type="ECO:0000256" key="8">
    <source>
        <dbReference type="ARBA" id="ARBA00022771"/>
    </source>
</evidence>
<keyword evidence="11" id="KW-0508">mRNA splicing</keyword>
<dbReference type="GO" id="GO:0000387">
    <property type="term" value="P:spliceosomal snRNP assembly"/>
    <property type="evidence" value="ECO:0007669"/>
    <property type="project" value="EnsemblFungi"/>
</dbReference>
<keyword evidence="10 15" id="KW-0694">RNA-binding</keyword>